<comment type="caution">
    <text evidence="3">The sequence shown here is derived from an EMBL/GenBank/DDBJ whole genome shotgun (WGS) entry which is preliminary data.</text>
</comment>
<dbReference type="PROSITE" id="PS50088">
    <property type="entry name" value="ANK_REPEAT"/>
    <property type="match status" value="3"/>
</dbReference>
<proteinExistence type="predicted"/>
<feature type="region of interest" description="Disordered" evidence="2">
    <location>
        <begin position="146"/>
        <end position="214"/>
    </location>
</feature>
<feature type="region of interest" description="Disordered" evidence="2">
    <location>
        <begin position="361"/>
        <end position="399"/>
    </location>
</feature>
<dbReference type="GO" id="GO:0005737">
    <property type="term" value="C:cytoplasm"/>
    <property type="evidence" value="ECO:0007669"/>
    <property type="project" value="TreeGrafter"/>
</dbReference>
<dbReference type="Pfam" id="PF12796">
    <property type="entry name" value="Ank_2"/>
    <property type="match status" value="2"/>
</dbReference>
<feature type="repeat" description="ANK" evidence="1">
    <location>
        <begin position="951"/>
        <end position="975"/>
    </location>
</feature>
<dbReference type="SUPFAM" id="SSF48403">
    <property type="entry name" value="Ankyrin repeat"/>
    <property type="match status" value="1"/>
</dbReference>
<feature type="repeat" description="ANK" evidence="1">
    <location>
        <begin position="1056"/>
        <end position="1077"/>
    </location>
</feature>
<protein>
    <submittedName>
        <fullName evidence="3">Uncharacterized protein</fullName>
    </submittedName>
</protein>
<feature type="compositionally biased region" description="Low complexity" evidence="2">
    <location>
        <begin position="9"/>
        <end position="44"/>
    </location>
</feature>
<feature type="repeat" description="ANK" evidence="1">
    <location>
        <begin position="1023"/>
        <end position="1055"/>
    </location>
</feature>
<dbReference type="Gene3D" id="1.25.40.20">
    <property type="entry name" value="Ankyrin repeat-containing domain"/>
    <property type="match status" value="1"/>
</dbReference>
<dbReference type="InterPro" id="IPR002110">
    <property type="entry name" value="Ankyrin_rpt"/>
</dbReference>
<dbReference type="EMBL" id="PDUG01000002">
    <property type="protein sequence ID" value="PIC49120.1"/>
    <property type="molecule type" value="Genomic_DNA"/>
</dbReference>
<feature type="compositionally biased region" description="Pro residues" evidence="2">
    <location>
        <begin position="377"/>
        <end position="391"/>
    </location>
</feature>
<feature type="compositionally biased region" description="Pro residues" evidence="2">
    <location>
        <begin position="160"/>
        <end position="172"/>
    </location>
</feature>
<dbReference type="SMART" id="SM00248">
    <property type="entry name" value="ANK"/>
    <property type="match status" value="4"/>
</dbReference>
<sequence length="1128" mass="122534">MRDFGGGSTTSSASTSATIIKRATNNNSTSSGVSSEVSPNSNSSDSHHDQNQNKKCNCCPFGIHIGLEFVSYAQNVSNGFVSRQGTPTNTLPRGNGIDRQLMSPLLDNSIFSDSLENLMSDFDDLATVPIKEVEKKKTIQDLRNRMQGGYNSDYTTYRRGPPPAQNILPQPPRRAHFEPTKPSPISRPANLNLGFSGSRSNTPTRFGGSNGGSNGYSTALAKTVSEIRARNAESPFPDSRVGTPIDLGVSQQQNGHGNGFYTATPSRLANPRYDDLPPTPTPTFRRAPSQGDLPRGYSTLSHSTTGPDDFASLRRGREFALPEQDHHSRVRFFSASPKIQRRALQAGPSIDVESHFTYAQTQNGQKVLARTQSTSTSPPPQPPSAFEPVPPTQATQNGLNGHQIQKPVVTRSIAVSTGPLPAPKPCGECAGLRKELFLAVEKIPPPPAETAEIATSTVTLTLVNQSVGSEPIEHCHVALGTEPTSTTEVGTVPDPRTSLHTDTQTDERVTVDRGCSPVGFEEPVKEVEVIKEVIKEITVPAAVEATVIPGADCEECLKRQDVFTRNVGVGACAISDKICVNCDKQVEEADENEAPGFKSSGFSFLSSAKKAKNNKPLRCLNPGLEIGRKFMENPTEPFVHYFQKSSKMMVDPEDNQKQREFEIAKANAVKKLLTNEQKSNFQRGTAVSKSARFDRKRSVDDLDYIVDKKNATSSAAATPEAPPTIPDSTESPLKSKVILKKEVVIEAPPPKSLPDPIPARIPRPKISKWAVTSEEEAAETPDEQEEAQDRLTPLRSDMRQLGNRWQRNQVTISTNAQPYTAQEEDISSNFSIAQLTKITVILTFSDSDAESDCSAHSDATFEVNDDVFDAAPFEVSDRLREALENFNSSILEPGSVSEETVEWSAKLVRHVWMTTAGNSSSRYENVDKFVQELGNLGPQILHMVVNFCDQNGNTALHYAVSHANFAVVSSILDSGECDLDAPNRAGYTAVMLAALSQLEDEMEKAVVHRLFQMGDVNAKASQHGQTALMLAVSHGKKTTTELLLACGANVNEQDQDGSTALMCAAEHGHKELVKMLLAENNCNASLTDVDNSTALSIALENDHREIGVMIYAYLNYGRLDISGPTSTI</sequence>
<dbReference type="FunFam" id="1.25.40.20:FF:000457">
    <property type="entry name" value="Protein CBR-VAB-19"/>
    <property type="match status" value="1"/>
</dbReference>
<gene>
    <name evidence="3" type="primary">Cni-vab-19</name>
    <name evidence="3" type="synonym">Cnig_chr_II.g7828</name>
    <name evidence="3" type="ORF">B9Z55_007828</name>
</gene>
<accession>A0A2G5VBJ9</accession>
<feature type="region of interest" description="Disordered" evidence="2">
    <location>
        <begin position="712"/>
        <end position="733"/>
    </location>
</feature>
<dbReference type="InterPro" id="IPR047184">
    <property type="entry name" value="KANK1-4"/>
</dbReference>
<keyword evidence="1" id="KW-0040">ANK repeat</keyword>
<keyword evidence="4" id="KW-1185">Reference proteome</keyword>
<dbReference type="GO" id="GO:0005856">
    <property type="term" value="C:cytoskeleton"/>
    <property type="evidence" value="ECO:0007669"/>
    <property type="project" value="TreeGrafter"/>
</dbReference>
<feature type="region of interest" description="Disordered" evidence="2">
    <location>
        <begin position="483"/>
        <end position="504"/>
    </location>
</feature>
<dbReference type="PROSITE" id="PS50297">
    <property type="entry name" value="ANK_REP_REGION"/>
    <property type="match status" value="3"/>
</dbReference>
<dbReference type="OrthoDB" id="5406014at2759"/>
<dbReference type="GO" id="GO:0030837">
    <property type="term" value="P:negative regulation of actin filament polymerization"/>
    <property type="evidence" value="ECO:0007669"/>
    <property type="project" value="InterPro"/>
</dbReference>
<organism evidence="3 4">
    <name type="scientific">Caenorhabditis nigoni</name>
    <dbReference type="NCBI Taxonomy" id="1611254"/>
    <lineage>
        <taxon>Eukaryota</taxon>
        <taxon>Metazoa</taxon>
        <taxon>Ecdysozoa</taxon>
        <taxon>Nematoda</taxon>
        <taxon>Chromadorea</taxon>
        <taxon>Rhabditida</taxon>
        <taxon>Rhabditina</taxon>
        <taxon>Rhabditomorpha</taxon>
        <taxon>Rhabditoidea</taxon>
        <taxon>Rhabditidae</taxon>
        <taxon>Peloderinae</taxon>
        <taxon>Caenorhabditis</taxon>
    </lineage>
</organism>
<dbReference type="PANTHER" id="PTHR24168">
    <property type="entry name" value="KN MOTIF AND ANKYRIN REPEAT DOMAIN-CONTAINING"/>
    <property type="match status" value="1"/>
</dbReference>
<dbReference type="AlphaFoldDB" id="A0A2G5VBJ9"/>
<evidence type="ECO:0000313" key="4">
    <source>
        <dbReference type="Proteomes" id="UP000230233"/>
    </source>
</evidence>
<dbReference type="InterPro" id="IPR036770">
    <property type="entry name" value="Ankyrin_rpt-contain_sf"/>
</dbReference>
<evidence type="ECO:0000313" key="3">
    <source>
        <dbReference type="EMBL" id="PIC49120.1"/>
    </source>
</evidence>
<name>A0A2G5VBJ9_9PELO</name>
<evidence type="ECO:0000256" key="1">
    <source>
        <dbReference type="PROSITE-ProRule" id="PRU00023"/>
    </source>
</evidence>
<feature type="compositionally biased region" description="Polar residues" evidence="2">
    <location>
        <begin position="193"/>
        <end position="204"/>
    </location>
</feature>
<feature type="region of interest" description="Disordered" evidence="2">
    <location>
        <begin position="1"/>
        <end position="52"/>
    </location>
</feature>
<dbReference type="Proteomes" id="UP000230233">
    <property type="component" value="Chromosome II"/>
</dbReference>
<dbReference type="STRING" id="1611254.A0A2G5VBJ9"/>
<dbReference type="PANTHER" id="PTHR24168:SF21">
    <property type="entry name" value="KANK, ISOFORM D"/>
    <property type="match status" value="1"/>
</dbReference>
<evidence type="ECO:0000256" key="2">
    <source>
        <dbReference type="SAM" id="MobiDB-lite"/>
    </source>
</evidence>
<feature type="region of interest" description="Disordered" evidence="2">
    <location>
        <begin position="277"/>
        <end position="311"/>
    </location>
</feature>
<reference evidence="4" key="1">
    <citation type="submission" date="2017-10" db="EMBL/GenBank/DDBJ databases">
        <title>Rapid genome shrinkage in a self-fertile nematode reveals novel sperm competition proteins.</title>
        <authorList>
            <person name="Yin D."/>
            <person name="Schwarz E.M."/>
            <person name="Thomas C.G."/>
            <person name="Felde R.L."/>
            <person name="Korf I.F."/>
            <person name="Cutter A.D."/>
            <person name="Schartner C.M."/>
            <person name="Ralston E.J."/>
            <person name="Meyer B.J."/>
            <person name="Haag E.S."/>
        </authorList>
    </citation>
    <scope>NUCLEOTIDE SEQUENCE [LARGE SCALE GENOMIC DNA]</scope>
    <source>
        <strain evidence="4">JU1422</strain>
    </source>
</reference>